<comment type="caution">
    <text evidence="1">The sequence shown here is derived from an EMBL/GenBank/DDBJ whole genome shotgun (WGS) entry which is preliminary data.</text>
</comment>
<evidence type="ECO:0000313" key="2">
    <source>
        <dbReference type="EMBL" id="MDC2408735.1"/>
    </source>
</evidence>
<organism evidence="1 3">
    <name type="scientific">Bacteroides ovatus</name>
    <dbReference type="NCBI Taxonomy" id="28116"/>
    <lineage>
        <taxon>Bacteria</taxon>
        <taxon>Pseudomonadati</taxon>
        <taxon>Bacteroidota</taxon>
        <taxon>Bacteroidia</taxon>
        <taxon>Bacteroidales</taxon>
        <taxon>Bacteroidaceae</taxon>
        <taxon>Bacteroides</taxon>
    </lineage>
</organism>
<sequence length="290" mass="33927">MKSAIKKIIYCIKKLLDFVFFLILILVNGKHKNVLRLSKCKKNKIAIIATGPSLKEDVHIILDEDYKKQTDFLMLNFSAFDSLFFKLRPRHYCLADPMYFHSSWRDEEVFRFFNLLNNQVEWPMTIYVPAQNLKQFVEFSRLVNSNIKVLGVNTIIYNGFEKFRSFFYRVGLSSPPPQTVTNLAIFVGINTGYQNIDLFGVDHTFLSALMVNEKNQLCQMYSHSYDEGEVEYKVVTRTDNNKIWKVGEYIIACGNMFLSHDLLENYAKSIDCRIINNTKCSMIDSYERKK</sequence>
<protein>
    <recommendedName>
        <fullName evidence="4">DUF115 domain-containing protein</fullName>
    </recommendedName>
</protein>
<dbReference type="Gene3D" id="3.90.1480.10">
    <property type="entry name" value="Alpha-2,3-sialyltransferase"/>
    <property type="match status" value="1"/>
</dbReference>
<evidence type="ECO:0000313" key="3">
    <source>
        <dbReference type="Proteomes" id="UP000365824"/>
    </source>
</evidence>
<evidence type="ECO:0000313" key="1">
    <source>
        <dbReference type="EMBL" id="KAA3921898.1"/>
    </source>
</evidence>
<accession>A0A9P4DT31</accession>
<proteinExistence type="predicted"/>
<dbReference type="RefSeq" id="WP_004321232.1">
    <property type="nucleotide sequence ID" value="NZ_BAABYJ010000001.1"/>
</dbReference>
<evidence type="ECO:0008006" key="4">
    <source>
        <dbReference type="Google" id="ProtNLM"/>
    </source>
</evidence>
<reference evidence="2" key="2">
    <citation type="submission" date="2022-10" db="EMBL/GenBank/DDBJ databases">
        <title>Human gut microbiome strain richness.</title>
        <authorList>
            <person name="Chen-Liaw A."/>
        </authorList>
    </citation>
    <scope>NUCLEOTIDE SEQUENCE</scope>
    <source>
        <strain evidence="2">F7_m1001271B151109d0_201107</strain>
    </source>
</reference>
<dbReference type="Proteomes" id="UP000365824">
    <property type="component" value="Unassembled WGS sequence"/>
</dbReference>
<gene>
    <name evidence="1" type="ORF">F3F25_26850</name>
    <name evidence="2" type="ORF">PO240_12705</name>
</gene>
<dbReference type="AlphaFoldDB" id="A0A9P4DT31"/>
<name>A0A9P4DT31_BACOV</name>
<dbReference type="EMBL" id="VWLB01000072">
    <property type="protein sequence ID" value="KAA3921898.1"/>
    <property type="molecule type" value="Genomic_DNA"/>
</dbReference>
<reference evidence="1 3" key="1">
    <citation type="journal article" date="2019" name="Nat. Med.">
        <title>A library of human gut bacterial isolates paired with longitudinal multiomics data enables mechanistic microbiome research.</title>
        <authorList>
            <person name="Poyet M."/>
            <person name="Groussin M."/>
            <person name="Gibbons S.M."/>
            <person name="Avila-Pacheco J."/>
            <person name="Jiang X."/>
            <person name="Kearney S.M."/>
            <person name="Perrotta A.R."/>
            <person name="Berdy B."/>
            <person name="Zhao S."/>
            <person name="Lieberman T.D."/>
            <person name="Swanson P.K."/>
            <person name="Smith M."/>
            <person name="Roesemann S."/>
            <person name="Alexander J.E."/>
            <person name="Rich S.A."/>
            <person name="Livny J."/>
            <person name="Vlamakis H."/>
            <person name="Clish C."/>
            <person name="Bullock K."/>
            <person name="Deik A."/>
            <person name="Scott J."/>
            <person name="Pierce K.A."/>
            <person name="Xavier R.J."/>
            <person name="Alm E.J."/>
        </authorList>
    </citation>
    <scope>NUCLEOTIDE SEQUENCE [LARGE SCALE GENOMIC DNA]</scope>
    <source>
        <strain evidence="1 3">BIOML-A160</strain>
    </source>
</reference>
<dbReference type="EMBL" id="JAQNWR010000008">
    <property type="protein sequence ID" value="MDC2408735.1"/>
    <property type="molecule type" value="Genomic_DNA"/>
</dbReference>
<dbReference type="Proteomes" id="UP001214017">
    <property type="component" value="Unassembled WGS sequence"/>
</dbReference>